<comment type="caution">
    <text evidence="2">The sequence shown here is derived from an EMBL/GenBank/DDBJ whole genome shotgun (WGS) entry which is preliminary data.</text>
</comment>
<dbReference type="AlphaFoldDB" id="A0A8B6FQX3"/>
<sequence>MANFSVFNNVSISTWRKKDGKNKKRGREEEEDGEEEKENKKKMKREKVVFPDGTVYSLTASWVADPSLATLQEAGVQTSPEKLKSSTRR</sequence>
<gene>
    <name evidence="2" type="ORF">MGAL_10B070039</name>
</gene>
<dbReference type="EMBL" id="UYJE01007164">
    <property type="protein sequence ID" value="VDI52318.1"/>
    <property type="molecule type" value="Genomic_DNA"/>
</dbReference>
<evidence type="ECO:0000313" key="3">
    <source>
        <dbReference type="Proteomes" id="UP000596742"/>
    </source>
</evidence>
<evidence type="ECO:0000256" key="1">
    <source>
        <dbReference type="SAM" id="MobiDB-lite"/>
    </source>
</evidence>
<name>A0A8B6FQX3_MYTGA</name>
<protein>
    <submittedName>
        <fullName evidence="2">Uncharacterized protein</fullName>
    </submittedName>
</protein>
<dbReference type="Proteomes" id="UP000596742">
    <property type="component" value="Unassembled WGS sequence"/>
</dbReference>
<keyword evidence="3" id="KW-1185">Reference proteome</keyword>
<proteinExistence type="predicted"/>
<feature type="region of interest" description="Disordered" evidence="1">
    <location>
        <begin position="15"/>
        <end position="45"/>
    </location>
</feature>
<evidence type="ECO:0000313" key="2">
    <source>
        <dbReference type="EMBL" id="VDI52318.1"/>
    </source>
</evidence>
<organism evidence="2 3">
    <name type="scientific">Mytilus galloprovincialis</name>
    <name type="common">Mediterranean mussel</name>
    <dbReference type="NCBI Taxonomy" id="29158"/>
    <lineage>
        <taxon>Eukaryota</taxon>
        <taxon>Metazoa</taxon>
        <taxon>Spiralia</taxon>
        <taxon>Lophotrochozoa</taxon>
        <taxon>Mollusca</taxon>
        <taxon>Bivalvia</taxon>
        <taxon>Autobranchia</taxon>
        <taxon>Pteriomorphia</taxon>
        <taxon>Mytilida</taxon>
        <taxon>Mytiloidea</taxon>
        <taxon>Mytilidae</taxon>
        <taxon>Mytilinae</taxon>
        <taxon>Mytilus</taxon>
    </lineage>
</organism>
<accession>A0A8B6FQX3</accession>
<reference evidence="2" key="1">
    <citation type="submission" date="2018-11" db="EMBL/GenBank/DDBJ databases">
        <authorList>
            <person name="Alioto T."/>
            <person name="Alioto T."/>
        </authorList>
    </citation>
    <scope>NUCLEOTIDE SEQUENCE</scope>
</reference>